<evidence type="ECO:0000256" key="5">
    <source>
        <dbReference type="ARBA" id="ARBA00023136"/>
    </source>
</evidence>
<keyword evidence="9" id="KW-1185">Reference proteome</keyword>
<evidence type="ECO:0000256" key="3">
    <source>
        <dbReference type="ARBA" id="ARBA00022692"/>
    </source>
</evidence>
<organism evidence="8 9">
    <name type="scientific">Rhodopirellula europaea 6C</name>
    <dbReference type="NCBI Taxonomy" id="1263867"/>
    <lineage>
        <taxon>Bacteria</taxon>
        <taxon>Pseudomonadati</taxon>
        <taxon>Planctomycetota</taxon>
        <taxon>Planctomycetia</taxon>
        <taxon>Pirellulales</taxon>
        <taxon>Pirellulaceae</taxon>
        <taxon>Rhodopirellula</taxon>
    </lineage>
</organism>
<evidence type="ECO:0000256" key="4">
    <source>
        <dbReference type="ARBA" id="ARBA00022989"/>
    </source>
</evidence>
<dbReference type="InterPro" id="IPR051311">
    <property type="entry name" value="DedA_domain"/>
</dbReference>
<dbReference type="GO" id="GO:0005886">
    <property type="term" value="C:plasma membrane"/>
    <property type="evidence" value="ECO:0007669"/>
    <property type="project" value="UniProtKB-SubCell"/>
</dbReference>
<feature type="transmembrane region" description="Helical" evidence="6">
    <location>
        <begin position="50"/>
        <end position="71"/>
    </location>
</feature>
<feature type="domain" description="VTT" evidence="7">
    <location>
        <begin position="30"/>
        <end position="159"/>
    </location>
</feature>
<name>M2A3N1_9BACT</name>
<dbReference type="AlphaFoldDB" id="M2A3N1"/>
<dbReference type="EMBL" id="ANMO01000246">
    <property type="protein sequence ID" value="EMB13771.1"/>
    <property type="molecule type" value="Genomic_DNA"/>
</dbReference>
<keyword evidence="2" id="KW-1003">Cell membrane</keyword>
<keyword evidence="4 6" id="KW-1133">Transmembrane helix</keyword>
<evidence type="ECO:0000313" key="8">
    <source>
        <dbReference type="EMBL" id="EMB13771.1"/>
    </source>
</evidence>
<keyword evidence="3 6" id="KW-0812">Transmembrane</keyword>
<keyword evidence="5 6" id="KW-0472">Membrane</keyword>
<gene>
    <name evidence="8" type="ORF">RE6C_05424</name>
</gene>
<dbReference type="PANTHER" id="PTHR42709">
    <property type="entry name" value="ALKALINE PHOSPHATASE LIKE PROTEIN"/>
    <property type="match status" value="1"/>
</dbReference>
<evidence type="ECO:0000313" key="9">
    <source>
        <dbReference type="Proteomes" id="UP000011529"/>
    </source>
</evidence>
<sequence>MDQWIESILEQFGAFGVGMLMLLENVFPPIPSELVMPWAGYSVSQGQSSFIAVVIAGSTGSFVGAYAWYWVARRIGKERLATWVDKHGAWLTISRNDIDQVDRWFERWGAAAVLLCRLIPGLRTLISVPAGFANMPAAKFSAYTAIGTIAWTALLAVIGLWLGKNYGDLAGPLSWVSSGVIAVMLAIWVYRLVQQHRERSDRSVAHSR</sequence>
<protein>
    <submittedName>
        <fullName evidence="8">DedA family protein</fullName>
    </submittedName>
</protein>
<dbReference type="RefSeq" id="WP_008661391.1">
    <property type="nucleotide sequence ID" value="NZ_ANMO01000246.1"/>
</dbReference>
<dbReference type="Proteomes" id="UP000011529">
    <property type="component" value="Unassembled WGS sequence"/>
</dbReference>
<reference evidence="8" key="1">
    <citation type="submission" date="2012-11" db="EMBL/GenBank/DDBJ databases">
        <title>Permanent draft genomes of Rhodopirellula europaea strain SH398 and 6C.</title>
        <authorList>
            <person name="Richter M."/>
            <person name="Richter-Heitmann T."/>
            <person name="Frank C."/>
            <person name="Harder J."/>
            <person name="Glockner F.O."/>
        </authorList>
    </citation>
    <scope>NUCLEOTIDE SEQUENCE</scope>
    <source>
        <strain evidence="8">6C</strain>
    </source>
</reference>
<dbReference type="PANTHER" id="PTHR42709:SF6">
    <property type="entry name" value="UNDECAPRENYL PHOSPHATE TRANSPORTER A"/>
    <property type="match status" value="1"/>
</dbReference>
<feature type="transmembrane region" description="Helical" evidence="6">
    <location>
        <begin position="174"/>
        <end position="193"/>
    </location>
</feature>
<proteinExistence type="predicted"/>
<evidence type="ECO:0000256" key="1">
    <source>
        <dbReference type="ARBA" id="ARBA00004651"/>
    </source>
</evidence>
<dbReference type="Pfam" id="PF09335">
    <property type="entry name" value="VTT_dom"/>
    <property type="match status" value="1"/>
</dbReference>
<evidence type="ECO:0000259" key="7">
    <source>
        <dbReference type="Pfam" id="PF09335"/>
    </source>
</evidence>
<reference evidence="8" key="2">
    <citation type="journal article" date="2013" name="Mar. Genomics">
        <title>Expression of sulfatases in Rhodopirellula baltica and the diversity of sulfatases in the genus Rhodopirellula.</title>
        <authorList>
            <person name="Wegner C.E."/>
            <person name="Richter-Heitmann T."/>
            <person name="Klindworth A."/>
            <person name="Klockow C."/>
            <person name="Richter M."/>
            <person name="Achstetter T."/>
            <person name="Glockner F.O."/>
            <person name="Harder J."/>
        </authorList>
    </citation>
    <scope>NUCLEOTIDE SEQUENCE [LARGE SCALE GENOMIC DNA]</scope>
    <source>
        <strain evidence="8">6C</strain>
    </source>
</reference>
<comment type="caution">
    <text evidence="8">The sequence shown here is derived from an EMBL/GenBank/DDBJ whole genome shotgun (WGS) entry which is preliminary data.</text>
</comment>
<evidence type="ECO:0000256" key="6">
    <source>
        <dbReference type="SAM" id="Phobius"/>
    </source>
</evidence>
<feature type="transmembrane region" description="Helical" evidence="6">
    <location>
        <begin position="12"/>
        <end position="30"/>
    </location>
</feature>
<dbReference type="InterPro" id="IPR032816">
    <property type="entry name" value="VTT_dom"/>
</dbReference>
<accession>M2A3N1</accession>
<feature type="transmembrane region" description="Helical" evidence="6">
    <location>
        <begin position="140"/>
        <end position="162"/>
    </location>
</feature>
<comment type="subcellular location">
    <subcellularLocation>
        <location evidence="1">Cell membrane</location>
        <topology evidence="1">Multi-pass membrane protein</topology>
    </subcellularLocation>
</comment>
<dbReference type="PATRIC" id="fig|1263867.3.peg.5808"/>
<evidence type="ECO:0000256" key="2">
    <source>
        <dbReference type="ARBA" id="ARBA00022475"/>
    </source>
</evidence>